<dbReference type="KEGG" id="pmak:PMPD1_2628"/>
<evidence type="ECO:0000313" key="5">
    <source>
        <dbReference type="EMBL" id="QKJ87569.1"/>
    </source>
</evidence>
<keyword evidence="2" id="KW-0813">Transport</keyword>
<dbReference type="GO" id="GO:0016020">
    <property type="term" value="C:membrane"/>
    <property type="evidence" value="ECO:0007669"/>
    <property type="project" value="InterPro"/>
</dbReference>
<evidence type="ECO:0000256" key="4">
    <source>
        <dbReference type="SAM" id="SignalP"/>
    </source>
</evidence>
<dbReference type="Gene3D" id="2.40.160.10">
    <property type="entry name" value="Porin"/>
    <property type="match status" value="1"/>
</dbReference>
<gene>
    <name evidence="5" type="ORF">PMPD1_2628</name>
</gene>
<proteinExistence type="inferred from homology"/>
<feature type="chain" id="PRO_5026785358" evidence="4">
    <location>
        <begin position="26"/>
        <end position="445"/>
    </location>
</feature>
<dbReference type="Proteomes" id="UP000505325">
    <property type="component" value="Chromosome"/>
</dbReference>
<dbReference type="InterPro" id="IPR005318">
    <property type="entry name" value="OM_porin_bac"/>
</dbReference>
<protein>
    <submittedName>
        <fullName evidence="5">Outer membrane porin, OprD family</fullName>
    </submittedName>
</protein>
<organism evidence="5 6">
    <name type="scientific">Paramixta manurensis</name>
    <dbReference type="NCBI Taxonomy" id="2740817"/>
    <lineage>
        <taxon>Bacteria</taxon>
        <taxon>Pseudomonadati</taxon>
        <taxon>Pseudomonadota</taxon>
        <taxon>Gammaproteobacteria</taxon>
        <taxon>Enterobacterales</taxon>
        <taxon>Erwiniaceae</taxon>
        <taxon>Paramixta</taxon>
    </lineage>
</organism>
<feature type="signal peptide" evidence="4">
    <location>
        <begin position="1"/>
        <end position="25"/>
    </location>
</feature>
<evidence type="ECO:0000256" key="1">
    <source>
        <dbReference type="ARBA" id="ARBA00009075"/>
    </source>
</evidence>
<evidence type="ECO:0000256" key="3">
    <source>
        <dbReference type="ARBA" id="ARBA00022729"/>
    </source>
</evidence>
<dbReference type="Pfam" id="PF03573">
    <property type="entry name" value="OprD"/>
    <property type="match status" value="1"/>
</dbReference>
<dbReference type="RefSeq" id="WP_354292621.1">
    <property type="nucleotide sequence ID" value="NZ_CP054212.1"/>
</dbReference>
<dbReference type="PANTHER" id="PTHR34596:SF2">
    <property type="entry name" value="CHITOPORIN"/>
    <property type="match status" value="1"/>
</dbReference>
<dbReference type="PANTHER" id="PTHR34596">
    <property type="entry name" value="CHITOPORIN"/>
    <property type="match status" value="1"/>
</dbReference>
<comment type="similarity">
    <text evidence="1">Belongs to the outer membrane porin (Opr) (TC 1.B.25) family.</text>
</comment>
<keyword evidence="3 4" id="KW-0732">Signal</keyword>
<dbReference type="EMBL" id="CP054212">
    <property type="protein sequence ID" value="QKJ87569.1"/>
    <property type="molecule type" value="Genomic_DNA"/>
</dbReference>
<accession>A0A6M8UCV3</accession>
<reference evidence="5 6" key="1">
    <citation type="submission" date="2020-06" db="EMBL/GenBank/DDBJ databases">
        <title>Genome sequence of Paramixta manurensis strain PD-1.</title>
        <authorList>
            <person name="Lee C.W."/>
            <person name="Kim J."/>
        </authorList>
    </citation>
    <scope>NUCLEOTIDE SEQUENCE [LARGE SCALE GENOMIC DNA]</scope>
    <source>
        <strain evidence="5 6">PD-1</strain>
    </source>
</reference>
<dbReference type="GO" id="GO:0015288">
    <property type="term" value="F:porin activity"/>
    <property type="evidence" value="ECO:0007669"/>
    <property type="project" value="TreeGrafter"/>
</dbReference>
<dbReference type="InterPro" id="IPR023614">
    <property type="entry name" value="Porin_dom_sf"/>
</dbReference>
<keyword evidence="6" id="KW-1185">Reference proteome</keyword>
<sequence>MLVKRKNKQFRINALIFLLSGSVFSPITSAMSFGDGGFFSDSQLDLKLRNVWMVNTTDQLADEGFGDQIAWAQGLQLDFRSGWVQERFGIDASWYGVSKLYANRYFAGRDLVRDNKGHAEGFNKVGQLYAKASFGQEANYLRLYAGWKQLSKFGMVNVTTSRAAPDSWEGVSGEAGVGPLRARAALVTRFSARDETEKRHFYTLQSRKRIDYIATGDVRWQPEKGKFLSWVIGESKDYILRQGIEAAWFFPVADEFRILLRGAGYYNRGLSEWEGSRGFSHNASHYFGLVGYQYGKGESGIGWSKTIASIKKGLGHFYWHFGSNTRGTFNSPADSEGNDYVNDGEQMVHLYSQYQISPQLRAGVYGNYGNHVSYQGVSLHEWEYGGFFAWAPQAIKGLNIFAGFGPSYSWKLTRQKTPSINHDGSFNRAKGVGGSLWFEYKLGLL</sequence>
<name>A0A6M8UCV3_9GAMM</name>
<evidence type="ECO:0000256" key="2">
    <source>
        <dbReference type="ARBA" id="ARBA00022448"/>
    </source>
</evidence>
<dbReference type="AlphaFoldDB" id="A0A6M8UCV3"/>
<evidence type="ECO:0000313" key="6">
    <source>
        <dbReference type="Proteomes" id="UP000505325"/>
    </source>
</evidence>